<proteinExistence type="predicted"/>
<dbReference type="KEGG" id="rde:RD1_1736"/>
<reference evidence="1 2" key="1">
    <citation type="journal article" date="2007" name="J. Bacteriol.">
        <title>The complete genome sequence of Roseobacter denitrificans reveals a mixotrophic rather than photosynthetic metabolism.</title>
        <authorList>
            <person name="Swingley W.D."/>
            <person name="Sadekar S."/>
            <person name="Mastrian S.D."/>
            <person name="Matthies H.J."/>
            <person name="Hao J."/>
            <person name="Ramos H."/>
            <person name="Acharya C.R."/>
            <person name="Conrad A.L."/>
            <person name="Taylor H.L."/>
            <person name="Dejesa L.C."/>
            <person name="Shah M.K."/>
            <person name="O'huallachain M.E."/>
            <person name="Lince M.T."/>
            <person name="Blankenship R.E."/>
            <person name="Beatty J.T."/>
            <person name="Touchman J.W."/>
        </authorList>
    </citation>
    <scope>NUCLEOTIDE SEQUENCE [LARGE SCALE GENOMIC DNA]</scope>
    <source>
        <strain evidence="2">ATCC 33942 / OCh 114</strain>
    </source>
</reference>
<organism evidence="1 2">
    <name type="scientific">Roseobacter denitrificans (strain ATCC 33942 / OCh 114)</name>
    <name type="common">Erythrobacter sp. (strain OCh 114)</name>
    <name type="synonym">Roseobacter denitrificans</name>
    <dbReference type="NCBI Taxonomy" id="375451"/>
    <lineage>
        <taxon>Bacteria</taxon>
        <taxon>Pseudomonadati</taxon>
        <taxon>Pseudomonadota</taxon>
        <taxon>Alphaproteobacteria</taxon>
        <taxon>Rhodobacterales</taxon>
        <taxon>Roseobacteraceae</taxon>
        <taxon>Roseobacter</taxon>
    </lineage>
</organism>
<dbReference type="AlphaFoldDB" id="Q169I5"/>
<accession>Q169I5</accession>
<dbReference type="EMBL" id="CP000362">
    <property type="protein sequence ID" value="ABG31358.1"/>
    <property type="molecule type" value="Genomic_DNA"/>
</dbReference>
<dbReference type="Proteomes" id="UP000007029">
    <property type="component" value="Chromosome"/>
</dbReference>
<sequence length="44" mass="4979">MRAKAVCGQKTLAVAVVIRLRRDKFICDTFFQSASDPDHHTICE</sequence>
<name>Q169I5_ROSDO</name>
<protein>
    <submittedName>
        <fullName evidence="1">Uncharacterized protein</fullName>
    </submittedName>
</protein>
<keyword evidence="2" id="KW-1185">Reference proteome</keyword>
<evidence type="ECO:0000313" key="2">
    <source>
        <dbReference type="Proteomes" id="UP000007029"/>
    </source>
</evidence>
<dbReference type="HOGENOM" id="CLU_3221459_0_0_5"/>
<gene>
    <name evidence="1" type="ordered locus">RD1_1736</name>
</gene>
<evidence type="ECO:0000313" key="1">
    <source>
        <dbReference type="EMBL" id="ABG31358.1"/>
    </source>
</evidence>